<dbReference type="PROSITE" id="PS50067">
    <property type="entry name" value="KINESIN_MOTOR_2"/>
    <property type="match status" value="1"/>
</dbReference>
<dbReference type="SUPFAM" id="SSF52540">
    <property type="entry name" value="P-loop containing nucleoside triphosphate hydrolases"/>
    <property type="match status" value="1"/>
</dbReference>
<reference evidence="8" key="1">
    <citation type="submission" date="2021-01" db="EMBL/GenBank/DDBJ databases">
        <authorList>
            <person name="Corre E."/>
            <person name="Pelletier E."/>
            <person name="Niang G."/>
            <person name="Scheremetjew M."/>
            <person name="Finn R."/>
            <person name="Kale V."/>
            <person name="Holt S."/>
            <person name="Cochrane G."/>
            <person name="Meng A."/>
            <person name="Brown T."/>
            <person name="Cohen L."/>
        </authorList>
    </citation>
    <scope>NUCLEOTIDE SEQUENCE</scope>
    <source>
        <strain evidence="8">NIES-381</strain>
    </source>
</reference>
<dbReference type="GO" id="GO:0005524">
    <property type="term" value="F:ATP binding"/>
    <property type="evidence" value="ECO:0007669"/>
    <property type="project" value="UniProtKB-UniRule"/>
</dbReference>
<evidence type="ECO:0000256" key="6">
    <source>
        <dbReference type="SAM" id="MobiDB-lite"/>
    </source>
</evidence>
<organism evidence="8">
    <name type="scientific">Eutreptiella gymnastica</name>
    <dbReference type="NCBI Taxonomy" id="73025"/>
    <lineage>
        <taxon>Eukaryota</taxon>
        <taxon>Discoba</taxon>
        <taxon>Euglenozoa</taxon>
        <taxon>Euglenida</taxon>
        <taxon>Spirocuta</taxon>
        <taxon>Euglenophyceae</taxon>
        <taxon>Eutreptiales</taxon>
        <taxon>Eutreptiaceae</taxon>
        <taxon>Eutreptiella</taxon>
    </lineage>
</organism>
<keyword evidence="1 3" id="KW-0547">Nucleotide-binding</keyword>
<dbReference type="InterPro" id="IPR001752">
    <property type="entry name" value="Kinesin_motor_dom"/>
</dbReference>
<feature type="region of interest" description="Disordered" evidence="6">
    <location>
        <begin position="743"/>
        <end position="779"/>
    </location>
</feature>
<dbReference type="GO" id="GO:0005874">
    <property type="term" value="C:microtubule"/>
    <property type="evidence" value="ECO:0007669"/>
    <property type="project" value="UniProtKB-KW"/>
</dbReference>
<dbReference type="PANTHER" id="PTHR47968">
    <property type="entry name" value="CENTROMERE PROTEIN E"/>
    <property type="match status" value="1"/>
</dbReference>
<protein>
    <recommendedName>
        <fullName evidence="4">Kinesin-like protein</fullName>
    </recommendedName>
</protein>
<keyword evidence="3 4" id="KW-0505">Motor protein</keyword>
<dbReference type="GO" id="GO:0007018">
    <property type="term" value="P:microtubule-based movement"/>
    <property type="evidence" value="ECO:0007669"/>
    <property type="project" value="InterPro"/>
</dbReference>
<comment type="similarity">
    <text evidence="3 4">Belongs to the TRAFAC class myosin-kinesin ATPase superfamily. Kinesin family.</text>
</comment>
<feature type="coiled-coil region" evidence="5">
    <location>
        <begin position="589"/>
        <end position="687"/>
    </location>
</feature>
<dbReference type="PROSITE" id="PS00411">
    <property type="entry name" value="KINESIN_MOTOR_1"/>
    <property type="match status" value="1"/>
</dbReference>
<dbReference type="EMBL" id="HBGA01026954">
    <property type="protein sequence ID" value="CAD8998935.1"/>
    <property type="molecule type" value="Transcribed_RNA"/>
</dbReference>
<dbReference type="GO" id="GO:0008017">
    <property type="term" value="F:microtubule binding"/>
    <property type="evidence" value="ECO:0007669"/>
    <property type="project" value="InterPro"/>
</dbReference>
<accession>A0A7S1N5Q6</accession>
<dbReference type="InterPro" id="IPR027640">
    <property type="entry name" value="Kinesin-like_fam"/>
</dbReference>
<evidence type="ECO:0000256" key="3">
    <source>
        <dbReference type="PROSITE-ProRule" id="PRU00283"/>
    </source>
</evidence>
<keyword evidence="2 3" id="KW-0067">ATP-binding</keyword>
<dbReference type="Pfam" id="PF00225">
    <property type="entry name" value="Kinesin"/>
    <property type="match status" value="1"/>
</dbReference>
<feature type="domain" description="Kinesin motor" evidence="7">
    <location>
        <begin position="11"/>
        <end position="350"/>
    </location>
</feature>
<gene>
    <name evidence="8" type="ORF">EGYM00392_LOCUS10005</name>
</gene>
<dbReference type="InterPro" id="IPR027417">
    <property type="entry name" value="P-loop_NTPase"/>
</dbReference>
<dbReference type="Gene3D" id="3.40.850.10">
    <property type="entry name" value="Kinesin motor domain"/>
    <property type="match status" value="1"/>
</dbReference>
<evidence type="ECO:0000256" key="2">
    <source>
        <dbReference type="ARBA" id="ARBA00022840"/>
    </source>
</evidence>
<evidence type="ECO:0000256" key="1">
    <source>
        <dbReference type="ARBA" id="ARBA00022741"/>
    </source>
</evidence>
<dbReference type="PANTHER" id="PTHR47968:SF67">
    <property type="entry name" value="KINESIN MOTOR DOMAIN-CONTAINING PROTEIN"/>
    <property type="match status" value="1"/>
</dbReference>
<feature type="binding site" evidence="3">
    <location>
        <begin position="100"/>
        <end position="107"/>
    </location>
    <ligand>
        <name>ATP</name>
        <dbReference type="ChEBI" id="CHEBI:30616"/>
    </ligand>
</feature>
<keyword evidence="4" id="KW-0493">Microtubule</keyword>
<evidence type="ECO:0000256" key="5">
    <source>
        <dbReference type="SAM" id="Coils"/>
    </source>
</evidence>
<dbReference type="InterPro" id="IPR056524">
    <property type="entry name" value="KIF6/9_C"/>
</dbReference>
<dbReference type="InterPro" id="IPR036961">
    <property type="entry name" value="Kinesin_motor_dom_sf"/>
</dbReference>
<evidence type="ECO:0000256" key="4">
    <source>
        <dbReference type="RuleBase" id="RU000394"/>
    </source>
</evidence>
<dbReference type="AlphaFoldDB" id="A0A7S1N5Q6"/>
<name>A0A7S1N5Q6_9EUGL</name>
<sequence length="779" mass="86011">MKDKKDGSDDTIKIFLRIKPSNKISRNYQIDKDFGHDIVRFHLGKNAAGGLVNNTREDFSFKFSRVFDTSTTQEEIFDGIARPAVQSALQGFNSTIFAYGQTGSGKTFTITGGTAAFQERGIIPRSIAMIYQELNKQTDFEWSTRISYLQIYNEKGSDLLNRGSDANSLDDLPKVTITEDADEVILRGLEMHVSNSVEDALNLLFLGDTNRMYCETPMNQTSSRSHCVFTIGIEAKAPGSSVVRRSKLHLVDLAGSERVGKTGVEGNLLSEAKYINLSLHYLEQVITALAEKSEGKRDHIPYRNSFMTQVLRDSLGGNCKTVMIATAHSQDAFMDESISTCRFAQRVASIKQAARINEETDPKLLIRKLKQEIAELKEELSFYKKGDQADDRALSLDEVERCKAIVKDYLDNTDPEARIVGLQADMSRMMFCYRIMKDIILEKSKAAAGGKGGSPADSQMVKGLQEQLRVLQLNLQQKDNEIHLLLNVINKSKAGNAAMSPSTASRVSGLAAGAGPSPPAAPSAPVYTSPPVREGPDAAAMQQQQQQLAMDSQQADLAGAYDLEALADPALLKDRTAAYEAFRKSYRKCESIEKSKAELKEKYMQAKRLGAEVNDLSQRIQGLKTRVQQIRAERAATGQTEPDAEETAAFQDLNAVKDGFRKKAQELQQQRAVIEHYHLMLEQAQKQLTKDFNQWYDFQERQQQRSQKAAAVPVMQQSQVPVSLPTAQLGFAGVQSQPGGYIAPSAAPPVGSGFSVNTGHGAGDAELQRLLQARDKRKA</sequence>
<dbReference type="Pfam" id="PF23735">
    <property type="entry name" value="KIF9"/>
    <property type="match status" value="1"/>
</dbReference>
<dbReference type="InterPro" id="IPR019821">
    <property type="entry name" value="Kinesin_motor_CS"/>
</dbReference>
<dbReference type="GO" id="GO:0003777">
    <property type="term" value="F:microtubule motor activity"/>
    <property type="evidence" value="ECO:0007669"/>
    <property type="project" value="InterPro"/>
</dbReference>
<dbReference type="SMART" id="SM00129">
    <property type="entry name" value="KISc"/>
    <property type="match status" value="1"/>
</dbReference>
<proteinExistence type="inferred from homology"/>
<feature type="region of interest" description="Disordered" evidence="6">
    <location>
        <begin position="507"/>
        <end position="538"/>
    </location>
</feature>
<dbReference type="PRINTS" id="PR00380">
    <property type="entry name" value="KINESINHEAVY"/>
</dbReference>
<evidence type="ECO:0000313" key="8">
    <source>
        <dbReference type="EMBL" id="CAD8998935.1"/>
    </source>
</evidence>
<evidence type="ECO:0000259" key="7">
    <source>
        <dbReference type="PROSITE" id="PS50067"/>
    </source>
</evidence>
<keyword evidence="5" id="KW-0175">Coiled coil</keyword>